<dbReference type="STRING" id="90262.A0A1X2IGN7"/>
<evidence type="ECO:0000313" key="7">
    <source>
        <dbReference type="Proteomes" id="UP000193560"/>
    </source>
</evidence>
<keyword evidence="4" id="KW-0503">Monooxygenase</keyword>
<evidence type="ECO:0000259" key="5">
    <source>
        <dbReference type="Pfam" id="PF01494"/>
    </source>
</evidence>
<dbReference type="Proteomes" id="UP000193560">
    <property type="component" value="Unassembled WGS sequence"/>
</dbReference>
<evidence type="ECO:0000313" key="6">
    <source>
        <dbReference type="EMBL" id="ORZ16237.1"/>
    </source>
</evidence>
<dbReference type="PANTHER" id="PTHR46972">
    <property type="entry name" value="MONOOXYGENASE ASQM-RELATED"/>
    <property type="match status" value="1"/>
</dbReference>
<name>A0A1X2IGN7_9FUNG</name>
<dbReference type="OrthoDB" id="655030at2759"/>
<reference evidence="6 7" key="1">
    <citation type="submission" date="2016-07" db="EMBL/GenBank/DDBJ databases">
        <title>Pervasive Adenine N6-methylation of Active Genes in Fungi.</title>
        <authorList>
            <consortium name="DOE Joint Genome Institute"/>
            <person name="Mondo S.J."/>
            <person name="Dannebaum R.O."/>
            <person name="Kuo R.C."/>
            <person name="Labutti K."/>
            <person name="Haridas S."/>
            <person name="Kuo A."/>
            <person name="Salamov A."/>
            <person name="Ahrendt S.R."/>
            <person name="Lipzen A."/>
            <person name="Sullivan W."/>
            <person name="Andreopoulos W.B."/>
            <person name="Clum A."/>
            <person name="Lindquist E."/>
            <person name="Daum C."/>
            <person name="Ramamoorthy G.K."/>
            <person name="Gryganskyi A."/>
            <person name="Culley D."/>
            <person name="Magnuson J.K."/>
            <person name="James T.Y."/>
            <person name="O'Malley M.A."/>
            <person name="Stajich J.E."/>
            <person name="Spatafora J.W."/>
            <person name="Visel A."/>
            <person name="Grigoriev I.V."/>
        </authorList>
    </citation>
    <scope>NUCLEOTIDE SEQUENCE [LARGE SCALE GENOMIC DNA]</scope>
    <source>
        <strain evidence="6 7">NRRL 1336</strain>
    </source>
</reference>
<dbReference type="AlphaFoldDB" id="A0A1X2IGN7"/>
<accession>A0A1X2IGN7</accession>
<keyword evidence="7" id="KW-1185">Reference proteome</keyword>
<keyword evidence="1" id="KW-0285">Flavoprotein</keyword>
<keyword evidence="2" id="KW-0274">FAD</keyword>
<comment type="caution">
    <text evidence="6">The sequence shown here is derived from an EMBL/GenBank/DDBJ whole genome shotgun (WGS) entry which is preliminary data.</text>
</comment>
<dbReference type="PANTHER" id="PTHR46972:SF1">
    <property type="entry name" value="FAD DEPENDENT OXIDOREDUCTASE DOMAIN-CONTAINING PROTEIN"/>
    <property type="match status" value="1"/>
</dbReference>
<dbReference type="Gene3D" id="3.50.50.60">
    <property type="entry name" value="FAD/NAD(P)-binding domain"/>
    <property type="match status" value="1"/>
</dbReference>
<dbReference type="PRINTS" id="PR00420">
    <property type="entry name" value="RNGMNOXGNASE"/>
</dbReference>
<evidence type="ECO:0000256" key="2">
    <source>
        <dbReference type="ARBA" id="ARBA00022827"/>
    </source>
</evidence>
<sequence length="427" mass="48602">MPSIHLFSFSIKTILSFMSQLQKRQIAIIGGGPGGLALARMLQLGDKTNQYSIKVYERDADANVRIQGGPLDLHEDSGQIFIDKAKLRSEYEKVARVEGGFYSLYTQDHDKVWEKAVPQHPETDRNDLRMLLVNSLNPDTMEWNKHLIKIEPKGHGYYLHFKNQSPVYCDILIGGDGANSKVRNYIAPHVQPTYSGITVIQGNILHPEQQCPDLQHALNHGNIWSCGQGGRCFSMQEKGDGSLIYYISLRVDEDWIDKTHGVDYSTKDPETFRRVALSICENFSKIYLDAIKSTDSFILRKSYGLIYRSTLDTRWNDFGNEIDRPAITLVGDAAHVMPFFGGVGVNNALMDSVELAEEIFNDSHPNLLAAFFAYEKRMIDRCISAAQWTEKMEDNFHDPEDNIRAMTRAFIGFGPMELNERWKYLMD</sequence>
<proteinExistence type="predicted"/>
<gene>
    <name evidence="6" type="ORF">BCR42DRAFT_414621</name>
</gene>
<feature type="domain" description="FAD-binding" evidence="5">
    <location>
        <begin position="327"/>
        <end position="358"/>
    </location>
</feature>
<dbReference type="InterPro" id="IPR002938">
    <property type="entry name" value="FAD-bd"/>
</dbReference>
<dbReference type="GO" id="GO:0004497">
    <property type="term" value="F:monooxygenase activity"/>
    <property type="evidence" value="ECO:0007669"/>
    <property type="project" value="UniProtKB-KW"/>
</dbReference>
<dbReference type="SUPFAM" id="SSF51905">
    <property type="entry name" value="FAD/NAD(P)-binding domain"/>
    <property type="match status" value="1"/>
</dbReference>
<dbReference type="Pfam" id="PF01494">
    <property type="entry name" value="FAD_binding_3"/>
    <property type="match status" value="1"/>
</dbReference>
<dbReference type="EMBL" id="MCGE01000011">
    <property type="protein sequence ID" value="ORZ16237.1"/>
    <property type="molecule type" value="Genomic_DNA"/>
</dbReference>
<dbReference type="InterPro" id="IPR036188">
    <property type="entry name" value="FAD/NAD-bd_sf"/>
</dbReference>
<keyword evidence="3" id="KW-0560">Oxidoreductase</keyword>
<protein>
    <recommendedName>
        <fullName evidence="5">FAD-binding domain-containing protein</fullName>
    </recommendedName>
</protein>
<evidence type="ECO:0000256" key="1">
    <source>
        <dbReference type="ARBA" id="ARBA00022630"/>
    </source>
</evidence>
<evidence type="ECO:0000256" key="3">
    <source>
        <dbReference type="ARBA" id="ARBA00023002"/>
    </source>
</evidence>
<evidence type="ECO:0000256" key="4">
    <source>
        <dbReference type="ARBA" id="ARBA00023033"/>
    </source>
</evidence>
<organism evidence="6 7">
    <name type="scientific">Absidia repens</name>
    <dbReference type="NCBI Taxonomy" id="90262"/>
    <lineage>
        <taxon>Eukaryota</taxon>
        <taxon>Fungi</taxon>
        <taxon>Fungi incertae sedis</taxon>
        <taxon>Mucoromycota</taxon>
        <taxon>Mucoromycotina</taxon>
        <taxon>Mucoromycetes</taxon>
        <taxon>Mucorales</taxon>
        <taxon>Cunninghamellaceae</taxon>
        <taxon>Absidia</taxon>
    </lineage>
</organism>
<dbReference type="GO" id="GO:0071949">
    <property type="term" value="F:FAD binding"/>
    <property type="evidence" value="ECO:0007669"/>
    <property type="project" value="InterPro"/>
</dbReference>